<dbReference type="Gene3D" id="3.20.20.70">
    <property type="entry name" value="Aldolase class I"/>
    <property type="match status" value="1"/>
</dbReference>
<dbReference type="Pfam" id="PF00218">
    <property type="entry name" value="IGPS"/>
    <property type="match status" value="1"/>
</dbReference>
<evidence type="ECO:0000256" key="3">
    <source>
        <dbReference type="ARBA" id="ARBA00008737"/>
    </source>
</evidence>
<dbReference type="InterPro" id="IPR013798">
    <property type="entry name" value="Indole-3-glycerol_P_synth_dom"/>
</dbReference>
<reference evidence="11 12" key="1">
    <citation type="submission" date="2017-10" db="EMBL/GenBank/DDBJ databases">
        <title>Bacillus sp. nov., a halophilic bacterium isolated from a Keqin Lake.</title>
        <authorList>
            <person name="Wang H."/>
        </authorList>
    </citation>
    <scope>NUCLEOTIDE SEQUENCE [LARGE SCALE GENOMIC DNA]</scope>
    <source>
        <strain evidence="11 12">KCTC 13187</strain>
    </source>
</reference>
<evidence type="ECO:0000256" key="8">
    <source>
        <dbReference type="ARBA" id="ARBA00023239"/>
    </source>
</evidence>
<dbReference type="EC" id="4.1.1.48" evidence="9"/>
<name>A0A3A9KD73_9BACI</name>
<dbReference type="Proteomes" id="UP000281498">
    <property type="component" value="Unassembled WGS sequence"/>
</dbReference>
<evidence type="ECO:0000256" key="1">
    <source>
        <dbReference type="ARBA" id="ARBA00001633"/>
    </source>
</evidence>
<dbReference type="InterPro" id="IPR001468">
    <property type="entry name" value="Indole-3-GlycerolPSynthase_CS"/>
</dbReference>
<evidence type="ECO:0000256" key="5">
    <source>
        <dbReference type="ARBA" id="ARBA00022793"/>
    </source>
</evidence>
<dbReference type="PANTHER" id="PTHR22854">
    <property type="entry name" value="TRYPTOPHAN BIOSYNTHESIS PROTEIN"/>
    <property type="match status" value="1"/>
</dbReference>
<dbReference type="PANTHER" id="PTHR22854:SF2">
    <property type="entry name" value="INDOLE-3-GLYCEROL-PHOSPHATE SYNTHASE"/>
    <property type="match status" value="1"/>
</dbReference>
<dbReference type="RefSeq" id="WP_110935253.1">
    <property type="nucleotide sequence ID" value="NZ_KZ614146.1"/>
</dbReference>
<evidence type="ECO:0000313" key="11">
    <source>
        <dbReference type="EMBL" id="RKL67583.1"/>
    </source>
</evidence>
<dbReference type="GO" id="GO:0000162">
    <property type="term" value="P:L-tryptophan biosynthetic process"/>
    <property type="evidence" value="ECO:0007669"/>
    <property type="project" value="UniProtKB-UniRule"/>
</dbReference>
<dbReference type="InterPro" id="IPR045186">
    <property type="entry name" value="Indole-3-glycerol_P_synth"/>
</dbReference>
<evidence type="ECO:0000259" key="10">
    <source>
        <dbReference type="Pfam" id="PF00218"/>
    </source>
</evidence>
<evidence type="ECO:0000256" key="4">
    <source>
        <dbReference type="ARBA" id="ARBA00022605"/>
    </source>
</evidence>
<keyword evidence="7 9" id="KW-0057">Aromatic amino acid biosynthesis</keyword>
<comment type="caution">
    <text evidence="11">The sequence shown here is derived from an EMBL/GenBank/DDBJ whole genome shotgun (WGS) entry which is preliminary data.</text>
</comment>
<dbReference type="AlphaFoldDB" id="A0A3A9KD73"/>
<evidence type="ECO:0000313" key="12">
    <source>
        <dbReference type="Proteomes" id="UP000281498"/>
    </source>
</evidence>
<feature type="domain" description="Indole-3-glycerol phosphate synthase" evidence="10">
    <location>
        <begin position="6"/>
        <end position="252"/>
    </location>
</feature>
<dbReference type="CDD" id="cd00331">
    <property type="entry name" value="IGPS"/>
    <property type="match status" value="1"/>
</dbReference>
<evidence type="ECO:0000256" key="7">
    <source>
        <dbReference type="ARBA" id="ARBA00023141"/>
    </source>
</evidence>
<dbReference type="GO" id="GO:0004640">
    <property type="term" value="F:phosphoribosylanthranilate isomerase activity"/>
    <property type="evidence" value="ECO:0007669"/>
    <property type="project" value="TreeGrafter"/>
</dbReference>
<keyword evidence="4 9" id="KW-0028">Amino-acid biosynthesis</keyword>
<dbReference type="FunFam" id="3.20.20.70:FF:000024">
    <property type="entry name" value="Indole-3-glycerol phosphate synthase"/>
    <property type="match status" value="1"/>
</dbReference>
<organism evidence="11 12">
    <name type="scientific">Salipaludibacillus neizhouensis</name>
    <dbReference type="NCBI Taxonomy" id="885475"/>
    <lineage>
        <taxon>Bacteria</taxon>
        <taxon>Bacillati</taxon>
        <taxon>Bacillota</taxon>
        <taxon>Bacilli</taxon>
        <taxon>Bacillales</taxon>
        <taxon>Bacillaceae</taxon>
    </lineage>
</organism>
<evidence type="ECO:0000256" key="9">
    <source>
        <dbReference type="HAMAP-Rule" id="MF_00134"/>
    </source>
</evidence>
<dbReference type="InterPro" id="IPR013785">
    <property type="entry name" value="Aldolase_TIM"/>
</dbReference>
<dbReference type="OrthoDB" id="9804217at2"/>
<dbReference type="GO" id="GO:0004425">
    <property type="term" value="F:indole-3-glycerol-phosphate synthase activity"/>
    <property type="evidence" value="ECO:0007669"/>
    <property type="project" value="UniProtKB-UniRule"/>
</dbReference>
<dbReference type="InterPro" id="IPR011060">
    <property type="entry name" value="RibuloseP-bd_barrel"/>
</dbReference>
<dbReference type="UniPathway" id="UPA00035">
    <property type="reaction ID" value="UER00043"/>
</dbReference>
<keyword evidence="12" id="KW-1185">Reference proteome</keyword>
<gene>
    <name evidence="9" type="primary">trpC</name>
    <name evidence="11" type="ORF">CR203_09540</name>
</gene>
<keyword evidence="5 9" id="KW-0210">Decarboxylase</keyword>
<dbReference type="SUPFAM" id="SSF51366">
    <property type="entry name" value="Ribulose-phoshate binding barrel"/>
    <property type="match status" value="1"/>
</dbReference>
<comment type="catalytic activity">
    <reaction evidence="1 9">
        <text>1-(2-carboxyphenylamino)-1-deoxy-D-ribulose 5-phosphate + H(+) = (1S,2R)-1-C-(indol-3-yl)glycerol 3-phosphate + CO2 + H2O</text>
        <dbReference type="Rhea" id="RHEA:23476"/>
        <dbReference type="ChEBI" id="CHEBI:15377"/>
        <dbReference type="ChEBI" id="CHEBI:15378"/>
        <dbReference type="ChEBI" id="CHEBI:16526"/>
        <dbReference type="ChEBI" id="CHEBI:58613"/>
        <dbReference type="ChEBI" id="CHEBI:58866"/>
        <dbReference type="EC" id="4.1.1.48"/>
    </reaction>
</comment>
<proteinExistence type="inferred from homology"/>
<accession>A0A3A9KD73</accession>
<evidence type="ECO:0000256" key="2">
    <source>
        <dbReference type="ARBA" id="ARBA00004696"/>
    </source>
</evidence>
<protein>
    <recommendedName>
        <fullName evidence="9">Indole-3-glycerol phosphate synthase</fullName>
        <shortName evidence="9">IGPS</shortName>
        <ecNumber evidence="9">4.1.1.48</ecNumber>
    </recommendedName>
</protein>
<comment type="pathway">
    <text evidence="2 9">Amino-acid biosynthesis; L-tryptophan biosynthesis; L-tryptophan from chorismate: step 4/5.</text>
</comment>
<dbReference type="HAMAP" id="MF_00134_B">
    <property type="entry name" value="IGPS_B"/>
    <property type="match status" value="1"/>
</dbReference>
<dbReference type="EMBL" id="PDOE01000003">
    <property type="protein sequence ID" value="RKL67583.1"/>
    <property type="molecule type" value="Genomic_DNA"/>
</dbReference>
<comment type="similarity">
    <text evidence="3 9">Belongs to the TrpC family.</text>
</comment>
<keyword evidence="6 9" id="KW-0822">Tryptophan biosynthesis</keyword>
<dbReference type="PROSITE" id="PS00614">
    <property type="entry name" value="IGPS"/>
    <property type="match status" value="1"/>
</dbReference>
<evidence type="ECO:0000256" key="6">
    <source>
        <dbReference type="ARBA" id="ARBA00022822"/>
    </source>
</evidence>
<dbReference type="NCBIfam" id="NF001377">
    <property type="entry name" value="PRK00278.2-4"/>
    <property type="match status" value="1"/>
</dbReference>
<sequence length="259" mass="28883">MTTILDRIVEKKKEELSSLILPSERLVTRSKYSLTDSIRNSQHPLGIIAEVKKASPSKGILTHDFNPVAIAKSYQSIGAAGISVLTDQSFFQGHADYLTAIKSEVTNPILRKDFIIHEKEVSYSERIGADAILLIAAILESSQLKELHTQAVELGMDVLVEVHNESELEKVLSHITPHLIGVNNRNLSTFDTDLTTTKRLQQYIPKEITLISESGIHSKNDVDKLRELNVNGILVGEGFMTSQNKQQFVDSLFYVSDKK</sequence>
<keyword evidence="8 9" id="KW-0456">Lyase</keyword>